<dbReference type="EMBL" id="QGLF01000003">
    <property type="protein sequence ID" value="PWR20590.1"/>
    <property type="molecule type" value="Genomic_DNA"/>
</dbReference>
<comment type="caution">
    <text evidence="2">The sequence shown here is derived from an EMBL/GenBank/DDBJ whole genome shotgun (WGS) entry which is preliminary data.</text>
</comment>
<dbReference type="Proteomes" id="UP000246077">
    <property type="component" value="Unassembled WGS sequence"/>
</dbReference>
<dbReference type="InterPro" id="IPR009506">
    <property type="entry name" value="YjiS-like"/>
</dbReference>
<keyword evidence="3" id="KW-1185">Reference proteome</keyword>
<name>A0A317E344_9PROT</name>
<dbReference type="OrthoDB" id="7376415at2"/>
<evidence type="ECO:0000313" key="3">
    <source>
        <dbReference type="Proteomes" id="UP000246077"/>
    </source>
</evidence>
<sequence length="63" mass="6958">MSSSSLGLASRPAHPALVLRAIGALRRYFETRGAIRHLRGLDDHQLRDLGIARRDIAALVRGR</sequence>
<gene>
    <name evidence="2" type="ORF">DKG75_11315</name>
</gene>
<evidence type="ECO:0000259" key="1">
    <source>
        <dbReference type="Pfam" id="PF06568"/>
    </source>
</evidence>
<protein>
    <recommendedName>
        <fullName evidence="1">YjiS-like domain-containing protein</fullName>
    </recommendedName>
</protein>
<evidence type="ECO:0000313" key="2">
    <source>
        <dbReference type="EMBL" id="PWR20590.1"/>
    </source>
</evidence>
<proteinExistence type="predicted"/>
<organism evidence="2 3">
    <name type="scientific">Zavarzinia compransoris</name>
    <dbReference type="NCBI Taxonomy" id="1264899"/>
    <lineage>
        <taxon>Bacteria</taxon>
        <taxon>Pseudomonadati</taxon>
        <taxon>Pseudomonadota</taxon>
        <taxon>Alphaproteobacteria</taxon>
        <taxon>Rhodospirillales</taxon>
        <taxon>Zavarziniaceae</taxon>
        <taxon>Zavarzinia</taxon>
    </lineage>
</organism>
<reference evidence="3" key="1">
    <citation type="submission" date="2018-05" db="EMBL/GenBank/DDBJ databases">
        <title>Zavarzinia sp. HR-AS.</title>
        <authorList>
            <person name="Lee Y."/>
            <person name="Jeon C.O."/>
        </authorList>
    </citation>
    <scope>NUCLEOTIDE SEQUENCE [LARGE SCALE GENOMIC DNA]</scope>
    <source>
        <strain evidence="3">DSM 1231</strain>
    </source>
</reference>
<dbReference type="AlphaFoldDB" id="A0A317E344"/>
<dbReference type="Pfam" id="PF06568">
    <property type="entry name" value="YjiS-like"/>
    <property type="match status" value="1"/>
</dbReference>
<dbReference type="RefSeq" id="WP_109921234.1">
    <property type="nucleotide sequence ID" value="NZ_QGLF01000003.1"/>
</dbReference>
<accession>A0A317E344</accession>
<feature type="domain" description="YjiS-like" evidence="1">
    <location>
        <begin position="23"/>
        <end position="56"/>
    </location>
</feature>